<protein>
    <recommendedName>
        <fullName evidence="2">LysM domain-containing protein</fullName>
    </recommendedName>
</protein>
<dbReference type="InterPro" id="IPR036779">
    <property type="entry name" value="LysM_dom_sf"/>
</dbReference>
<dbReference type="SUPFAM" id="SSF54106">
    <property type="entry name" value="LysM domain"/>
    <property type="match status" value="1"/>
</dbReference>
<name>A0ABY6KAT2_9ARAC</name>
<evidence type="ECO:0000256" key="1">
    <source>
        <dbReference type="SAM" id="MobiDB-lite"/>
    </source>
</evidence>
<dbReference type="InterPro" id="IPR036397">
    <property type="entry name" value="RNaseH_sf"/>
</dbReference>
<evidence type="ECO:0000259" key="2">
    <source>
        <dbReference type="PROSITE" id="PS51782"/>
    </source>
</evidence>
<evidence type="ECO:0000313" key="4">
    <source>
        <dbReference type="Proteomes" id="UP001235939"/>
    </source>
</evidence>
<proteinExistence type="predicted"/>
<dbReference type="InterPro" id="IPR018392">
    <property type="entry name" value="LysM"/>
</dbReference>
<keyword evidence="4" id="KW-1185">Reference proteome</keyword>
<dbReference type="PROSITE" id="PS51782">
    <property type="entry name" value="LYSM"/>
    <property type="match status" value="1"/>
</dbReference>
<feature type="region of interest" description="Disordered" evidence="1">
    <location>
        <begin position="30"/>
        <end position="59"/>
    </location>
</feature>
<dbReference type="Pfam" id="PF01476">
    <property type="entry name" value="LysM"/>
    <property type="match status" value="1"/>
</dbReference>
<feature type="domain" description="LysM" evidence="2">
    <location>
        <begin position="65"/>
        <end position="108"/>
    </location>
</feature>
<dbReference type="Gene3D" id="3.10.350.10">
    <property type="entry name" value="LysM domain"/>
    <property type="match status" value="1"/>
</dbReference>
<dbReference type="EMBL" id="CP092865">
    <property type="protein sequence ID" value="UYV65899.1"/>
    <property type="molecule type" value="Genomic_DNA"/>
</dbReference>
<dbReference type="CDD" id="cd00118">
    <property type="entry name" value="LysM"/>
    <property type="match status" value="1"/>
</dbReference>
<accession>A0ABY6KAT2</accession>
<reference evidence="3 4" key="1">
    <citation type="submission" date="2022-01" db="EMBL/GenBank/DDBJ databases">
        <title>A chromosomal length assembly of Cordylochernes scorpioides.</title>
        <authorList>
            <person name="Zeh D."/>
            <person name="Zeh J."/>
        </authorList>
    </citation>
    <scope>NUCLEOTIDE SEQUENCE [LARGE SCALE GENOMIC DNA]</scope>
    <source>
        <strain evidence="3">IN4F17</strain>
        <tissue evidence="3">Whole Body</tissue>
    </source>
</reference>
<sequence>MLEHPPYSPYLAPYDFSLFPHVKNRLKDNDEVCSIPNTSGGADKENRSPEKKPLTRSLTQPKNTVEYVVQASDTLSGVAARFETTPSELANLNRLASRMIFPGQIGHASEINRMSQRQVRYADSTMLHSSKFPEKVSPAASVMFDSLEFPNAQILKDKHAEGIHLQTITSEIQYGFRRFPIYV</sequence>
<feature type="compositionally biased region" description="Basic and acidic residues" evidence="1">
    <location>
        <begin position="42"/>
        <end position="53"/>
    </location>
</feature>
<dbReference type="Gene3D" id="3.30.420.10">
    <property type="entry name" value="Ribonuclease H-like superfamily/Ribonuclease H"/>
    <property type="match status" value="1"/>
</dbReference>
<evidence type="ECO:0000313" key="3">
    <source>
        <dbReference type="EMBL" id="UYV65899.1"/>
    </source>
</evidence>
<gene>
    <name evidence="3" type="ORF">LAZ67_3005842</name>
</gene>
<organism evidence="3 4">
    <name type="scientific">Cordylochernes scorpioides</name>
    <dbReference type="NCBI Taxonomy" id="51811"/>
    <lineage>
        <taxon>Eukaryota</taxon>
        <taxon>Metazoa</taxon>
        <taxon>Ecdysozoa</taxon>
        <taxon>Arthropoda</taxon>
        <taxon>Chelicerata</taxon>
        <taxon>Arachnida</taxon>
        <taxon>Pseudoscorpiones</taxon>
        <taxon>Cheliferoidea</taxon>
        <taxon>Chernetidae</taxon>
        <taxon>Cordylochernes</taxon>
    </lineage>
</organism>
<dbReference type="Proteomes" id="UP001235939">
    <property type="component" value="Chromosome 03"/>
</dbReference>
<dbReference type="SMART" id="SM00257">
    <property type="entry name" value="LysM"/>
    <property type="match status" value="1"/>
</dbReference>